<sequence length="156" mass="17957">MYELLNARKENMVLYQWFLSHSRAREVFEGIRSDNQLIAAEILETIEQPDASEIKLELRWPVKSGVVEGKQLPGRRAIKTKSFPATYNYVTVNFHRVQTEWSPDYGTEPAWAVSIEGEGLDSILWAESLRPVDIEAAIQRSFSNPKTKDFETPEQK</sequence>
<organism evidence="1 2">
    <name type="scientific">Candidatus Woesebacteria bacterium GW2011_GWF2_46_8</name>
    <dbReference type="NCBI Taxonomy" id="1618604"/>
    <lineage>
        <taxon>Bacteria</taxon>
        <taxon>Candidatus Woeseibacteriota</taxon>
    </lineage>
</organism>
<gene>
    <name evidence="1" type="ORF">UX67_C0047G0004</name>
</gene>
<reference evidence="1 2" key="1">
    <citation type="journal article" date="2015" name="Nature">
        <title>rRNA introns, odd ribosomes, and small enigmatic genomes across a large radiation of phyla.</title>
        <authorList>
            <person name="Brown C.T."/>
            <person name="Hug L.A."/>
            <person name="Thomas B.C."/>
            <person name="Sharon I."/>
            <person name="Castelle C.J."/>
            <person name="Singh A."/>
            <person name="Wilkins M.J."/>
            <person name="Williams K.H."/>
            <person name="Banfield J.F."/>
        </authorList>
    </citation>
    <scope>NUCLEOTIDE SEQUENCE [LARGE SCALE GENOMIC DNA]</scope>
</reference>
<evidence type="ECO:0000313" key="2">
    <source>
        <dbReference type="Proteomes" id="UP000034831"/>
    </source>
</evidence>
<proteinExistence type="predicted"/>
<name>A0A0G1QQG7_9BACT</name>
<protein>
    <submittedName>
        <fullName evidence="1">Uncharacterized protein</fullName>
    </submittedName>
</protein>
<dbReference type="Proteomes" id="UP000034831">
    <property type="component" value="Unassembled WGS sequence"/>
</dbReference>
<evidence type="ECO:0000313" key="1">
    <source>
        <dbReference type="EMBL" id="KKU47169.1"/>
    </source>
</evidence>
<dbReference type="AlphaFoldDB" id="A0A0G1QQG7"/>
<comment type="caution">
    <text evidence="1">The sequence shown here is derived from an EMBL/GenBank/DDBJ whole genome shotgun (WGS) entry which is preliminary data.</text>
</comment>
<accession>A0A0G1QQG7</accession>
<dbReference type="EMBL" id="LCNC01000047">
    <property type="protein sequence ID" value="KKU47169.1"/>
    <property type="molecule type" value="Genomic_DNA"/>
</dbReference>